<evidence type="ECO:0000256" key="1">
    <source>
        <dbReference type="SAM" id="MobiDB-lite"/>
    </source>
</evidence>
<keyword evidence="3" id="KW-1185">Reference proteome</keyword>
<accession>A0A8T2QN39</accession>
<dbReference type="AlphaFoldDB" id="A0A8T2QN39"/>
<dbReference type="OrthoDB" id="774557at2759"/>
<feature type="region of interest" description="Disordered" evidence="1">
    <location>
        <begin position="1"/>
        <end position="23"/>
    </location>
</feature>
<proteinExistence type="predicted"/>
<dbReference type="EMBL" id="CM035438">
    <property type="protein sequence ID" value="KAH7284914.1"/>
    <property type="molecule type" value="Genomic_DNA"/>
</dbReference>
<comment type="caution">
    <text evidence="2">The sequence shown here is derived from an EMBL/GenBank/DDBJ whole genome shotgun (WGS) entry which is preliminary data.</text>
</comment>
<sequence length="828" mass="91164">MAGSESDSLMKGGDGISSHSDQSSNLSDCSQVLQYFNCSDGFSASASLLSSIGFGEGGQTLLNSANVSATSASSLTTGGNSIISSNSTLQQNMNTRADSMTSTGAASMGLPTSPLSFSSSNVGLPGSSAFSMASLSHSGLASMNRPEMLRDPSVHPSKLVKLENGYKPVFNGMPSKSGWQYGLNNSDAARQVLGTGRVEQQLKTQGLITSQQHFHMNEEPLTQLQGSLPAVKVANKDLLQQQAAFNRLQCGNPLSAAQIHRYDLLQQQPSHVHHQLLQQRLLRMLPPQVQRSHIVQQQHQLQQQQQQQQQQQLLLLQQLQQVTGMGKKHDKTLPGSCSQRVMEYMHHQRMHPVENDIGFWREFTAEFFAPSARKRWCLFRCSSGGWSQRSGIFPQELWCCEICGTSPGRGFEVSVEVMPRLYKSKFDNGEFEELLFIDRPHEYRLSSGQIVLEYDKAVQESVYEQLRVVWEGQLRIIFTTELKILSWDFCAGSHEELLPRRSIVPQVNQLVALASRYQSMVQNSGNNLSAQELQAICKLFVSWTHQLANSLEPPCVNELGFTKRFVRCIQIAEVVNSMKDLIDFSRENKLGPIESLAKFPTWRSSVAACNFIKEHQPLHFNQGRLEGATNLNFLQSKLENQGKMSVQPTSEHVNQFQSRFSQQANSLQQDFIGNDLRLVGIENTDYGSAVNSLQASPTSSLSSYQTNLSSLTNISQPSATSIQNSYPGNPASASFLHQPFLQQKLQNISPVNGGIIHPIAHGMIPSHEVPSLAVGQTNNSGLVMAKSRNTEETGPSGISQSLSGFNNSFVSINANTGGTGVISETHQQ</sequence>
<evidence type="ECO:0000313" key="3">
    <source>
        <dbReference type="Proteomes" id="UP000825935"/>
    </source>
</evidence>
<evidence type="ECO:0000313" key="2">
    <source>
        <dbReference type="EMBL" id="KAH7284915.1"/>
    </source>
</evidence>
<dbReference type="Pfam" id="PF01803">
    <property type="entry name" value="LIM_bind"/>
    <property type="match status" value="1"/>
</dbReference>
<protein>
    <submittedName>
        <fullName evidence="2">Uncharacterized protein</fullName>
    </submittedName>
</protein>
<dbReference type="EMBL" id="CM035438">
    <property type="protein sequence ID" value="KAH7284915.1"/>
    <property type="molecule type" value="Genomic_DNA"/>
</dbReference>
<dbReference type="InterPro" id="IPR029005">
    <property type="entry name" value="LIM-bd/SEUSS"/>
</dbReference>
<dbReference type="EMBL" id="CM035438">
    <property type="protein sequence ID" value="KAH7284916.1"/>
    <property type="molecule type" value="Genomic_DNA"/>
</dbReference>
<name>A0A8T2QN39_CERRI</name>
<organism evidence="2 3">
    <name type="scientific">Ceratopteris richardii</name>
    <name type="common">Triangle waterfern</name>
    <dbReference type="NCBI Taxonomy" id="49495"/>
    <lineage>
        <taxon>Eukaryota</taxon>
        <taxon>Viridiplantae</taxon>
        <taxon>Streptophyta</taxon>
        <taxon>Embryophyta</taxon>
        <taxon>Tracheophyta</taxon>
        <taxon>Polypodiopsida</taxon>
        <taxon>Polypodiidae</taxon>
        <taxon>Polypodiales</taxon>
        <taxon>Pteridineae</taxon>
        <taxon>Pteridaceae</taxon>
        <taxon>Parkerioideae</taxon>
        <taxon>Ceratopteris</taxon>
    </lineage>
</organism>
<dbReference type="PANTHER" id="PTHR10378">
    <property type="entry name" value="LIM DOMAIN-BINDING PROTEIN"/>
    <property type="match status" value="1"/>
</dbReference>
<reference evidence="2" key="1">
    <citation type="submission" date="2021-08" db="EMBL/GenBank/DDBJ databases">
        <title>WGS assembly of Ceratopteris richardii.</title>
        <authorList>
            <person name="Marchant D.B."/>
            <person name="Chen G."/>
            <person name="Jenkins J."/>
            <person name="Shu S."/>
            <person name="Leebens-Mack J."/>
            <person name="Grimwood J."/>
            <person name="Schmutz J."/>
            <person name="Soltis P."/>
            <person name="Soltis D."/>
            <person name="Chen Z.-H."/>
        </authorList>
    </citation>
    <scope>NUCLEOTIDE SEQUENCE</scope>
    <source>
        <strain evidence="2">Whitten #5841</strain>
        <tissue evidence="2">Leaf</tissue>
    </source>
</reference>
<dbReference type="Proteomes" id="UP000825935">
    <property type="component" value="Chromosome 33"/>
</dbReference>
<gene>
    <name evidence="2" type="ORF">KP509_33G002300</name>
</gene>